<keyword evidence="3" id="KW-1185">Reference proteome</keyword>
<evidence type="ECO:0000259" key="1">
    <source>
        <dbReference type="Pfam" id="PF03793"/>
    </source>
</evidence>
<gene>
    <name evidence="2" type="ORF">EH243_00050</name>
</gene>
<dbReference type="AlphaFoldDB" id="A0A430KV61"/>
<comment type="caution">
    <text evidence="2">The sequence shown here is derived from an EMBL/GenBank/DDBJ whole genome shotgun (WGS) entry which is preliminary data.</text>
</comment>
<dbReference type="RefSeq" id="WP_126156592.1">
    <property type="nucleotide sequence ID" value="NZ_RQXW01000001.1"/>
</dbReference>
<protein>
    <recommendedName>
        <fullName evidence="1">PASTA domain-containing protein</fullName>
    </recommendedName>
</protein>
<accession>A0A430KV61</accession>
<dbReference type="OrthoDB" id="6882896at2"/>
<evidence type="ECO:0000313" key="2">
    <source>
        <dbReference type="EMBL" id="RTE67382.1"/>
    </source>
</evidence>
<dbReference type="Proteomes" id="UP000283087">
    <property type="component" value="Unassembled WGS sequence"/>
</dbReference>
<organism evidence="2 3">
    <name type="scientific">Amphritea opalescens</name>
    <dbReference type="NCBI Taxonomy" id="2490544"/>
    <lineage>
        <taxon>Bacteria</taxon>
        <taxon>Pseudomonadati</taxon>
        <taxon>Pseudomonadota</taxon>
        <taxon>Gammaproteobacteria</taxon>
        <taxon>Oceanospirillales</taxon>
        <taxon>Oceanospirillaceae</taxon>
        <taxon>Amphritea</taxon>
    </lineage>
</organism>
<reference evidence="2 3" key="1">
    <citation type="submission" date="2018-11" db="EMBL/GenBank/DDBJ databases">
        <title>The draft genome sequence of Amphritea opalescens ANRC-JH13T.</title>
        <authorList>
            <person name="Fang Z."/>
            <person name="Zhang Y."/>
            <person name="Han X."/>
        </authorList>
    </citation>
    <scope>NUCLEOTIDE SEQUENCE [LARGE SCALE GENOMIC DNA]</scope>
    <source>
        <strain evidence="2 3">ANRC-JH13</strain>
    </source>
</reference>
<dbReference type="Pfam" id="PF03793">
    <property type="entry name" value="PASTA"/>
    <property type="match status" value="1"/>
</dbReference>
<proteinExistence type="predicted"/>
<dbReference type="CDD" id="cd06577">
    <property type="entry name" value="PASTA_pknB"/>
    <property type="match status" value="1"/>
</dbReference>
<sequence>MAENPFTKVLATPLGDMIAEMGIGVAQAQYAIDAKTIENLKQIYSLDDELLKEMRRIGYRPTWYVIPEAEAEISMALTVQQSIGSDRKVKTELRGTTVDAAYQNQYDFKIEGASKLKLTFRPVPAPLEIDNMQVVPLLSGIPLGEAKELLEKMGIEFTVSPGSAKDSAIVASTKPVAGSFIDAGNLITVGV</sequence>
<name>A0A430KV61_9GAMM</name>
<dbReference type="InterPro" id="IPR005543">
    <property type="entry name" value="PASTA_dom"/>
</dbReference>
<evidence type="ECO:0000313" key="3">
    <source>
        <dbReference type="Proteomes" id="UP000283087"/>
    </source>
</evidence>
<dbReference type="Gene3D" id="3.30.10.20">
    <property type="match status" value="1"/>
</dbReference>
<dbReference type="EMBL" id="RQXW01000001">
    <property type="protein sequence ID" value="RTE67382.1"/>
    <property type="molecule type" value="Genomic_DNA"/>
</dbReference>
<feature type="domain" description="PASTA" evidence="1">
    <location>
        <begin position="134"/>
        <end position="189"/>
    </location>
</feature>